<feature type="region of interest" description="Disordered" evidence="1">
    <location>
        <begin position="292"/>
        <end position="314"/>
    </location>
</feature>
<sequence>MSRPAASPDAGVRVPRAAAGRRALQLALLVGGLFALALLCGERASAAEGVGALVGTRVEAGEAAQSAASPPVAPKALPAHDLVGTVTGVTDGVARTVEQTVGAALTEVQKRLPPPAAPPVTPPTPPGVPDWPDWEVPDLPDPPAAEAPGLPDLPGLPELPDPSGPSEPGGTAPAPEPGTPDSGKHRDGKGRNAKRATATTRTTEPSTTTGAYGPWGGPHREQAVGSSTRGAGDIVAARPEAPFGYGPVRPAPVEQPAGVPGSRSSGDNSGLRYADAHAVSVEHRVPVRLVPGAAVRAESDETRDRSGDVPVSPA</sequence>
<proteinExistence type="predicted"/>
<feature type="compositionally biased region" description="Pro residues" evidence="1">
    <location>
        <begin position="112"/>
        <end position="129"/>
    </location>
</feature>
<accession>A0ABZ1J272</accession>
<organism evidence="2 3">
    <name type="scientific">Streptomyces nigra</name>
    <dbReference type="NCBI Taxonomy" id="1827580"/>
    <lineage>
        <taxon>Bacteria</taxon>
        <taxon>Bacillati</taxon>
        <taxon>Actinomycetota</taxon>
        <taxon>Actinomycetes</taxon>
        <taxon>Kitasatosporales</taxon>
        <taxon>Streptomycetaceae</taxon>
        <taxon>Streptomyces</taxon>
    </lineage>
</organism>
<dbReference type="RefSeq" id="WP_406258368.1">
    <property type="nucleotide sequence ID" value="NZ_CP108125.1"/>
</dbReference>
<reference evidence="2 3" key="1">
    <citation type="submission" date="2022-10" db="EMBL/GenBank/DDBJ databases">
        <title>The complete genomes of actinobacterial strains from the NBC collection.</title>
        <authorList>
            <person name="Joergensen T.S."/>
            <person name="Alvarez Arevalo M."/>
            <person name="Sterndorff E.B."/>
            <person name="Faurdal D."/>
            <person name="Vuksanovic O."/>
            <person name="Mourched A.-S."/>
            <person name="Charusanti P."/>
            <person name="Shaw S."/>
            <person name="Blin K."/>
            <person name="Weber T."/>
        </authorList>
    </citation>
    <scope>NUCLEOTIDE SEQUENCE [LARGE SCALE GENOMIC DNA]</scope>
    <source>
        <strain evidence="2 3">NBC_00206</strain>
    </source>
</reference>
<dbReference type="Proteomes" id="UP001622690">
    <property type="component" value="Chromosome"/>
</dbReference>
<keyword evidence="3" id="KW-1185">Reference proteome</keyword>
<name>A0ABZ1J272_9ACTN</name>
<protein>
    <submittedName>
        <fullName evidence="2">Uncharacterized protein</fullName>
    </submittedName>
</protein>
<evidence type="ECO:0000313" key="2">
    <source>
        <dbReference type="EMBL" id="WTO84739.1"/>
    </source>
</evidence>
<evidence type="ECO:0000256" key="1">
    <source>
        <dbReference type="SAM" id="MobiDB-lite"/>
    </source>
</evidence>
<feature type="region of interest" description="Disordered" evidence="1">
    <location>
        <begin position="107"/>
        <end position="271"/>
    </location>
</feature>
<feature type="compositionally biased region" description="Low complexity" evidence="1">
    <location>
        <begin position="195"/>
        <end position="209"/>
    </location>
</feature>
<feature type="compositionally biased region" description="Low complexity" evidence="1">
    <location>
        <begin position="146"/>
        <end position="156"/>
    </location>
</feature>
<evidence type="ECO:0000313" key="3">
    <source>
        <dbReference type="Proteomes" id="UP001622690"/>
    </source>
</evidence>
<feature type="compositionally biased region" description="Basic and acidic residues" evidence="1">
    <location>
        <begin position="297"/>
        <end position="307"/>
    </location>
</feature>
<dbReference type="EMBL" id="CP108125">
    <property type="protein sequence ID" value="WTO84739.1"/>
    <property type="molecule type" value="Genomic_DNA"/>
</dbReference>
<gene>
    <name evidence="2" type="ORF">OHU27_20890</name>
</gene>